<evidence type="ECO:0000259" key="8">
    <source>
        <dbReference type="Pfam" id="PF03458"/>
    </source>
</evidence>
<protein>
    <submittedName>
        <fullName evidence="9">Uncharacterized membrane protein YeiH</fullName>
    </submittedName>
</protein>
<evidence type="ECO:0000313" key="9">
    <source>
        <dbReference type="EMBL" id="SDH93739.1"/>
    </source>
</evidence>
<comment type="subcellular location">
    <subcellularLocation>
        <location evidence="1">Cell membrane</location>
        <topology evidence="1">Multi-pass membrane protein</topology>
    </subcellularLocation>
</comment>
<evidence type="ECO:0000256" key="2">
    <source>
        <dbReference type="ARBA" id="ARBA00008193"/>
    </source>
</evidence>
<evidence type="ECO:0000256" key="6">
    <source>
        <dbReference type="ARBA" id="ARBA00023136"/>
    </source>
</evidence>
<feature type="transmembrane region" description="Helical" evidence="7">
    <location>
        <begin position="116"/>
        <end position="136"/>
    </location>
</feature>
<evidence type="ECO:0000256" key="3">
    <source>
        <dbReference type="ARBA" id="ARBA00022475"/>
    </source>
</evidence>
<evidence type="ECO:0000256" key="4">
    <source>
        <dbReference type="ARBA" id="ARBA00022692"/>
    </source>
</evidence>
<keyword evidence="3" id="KW-1003">Cell membrane</keyword>
<evidence type="ECO:0000256" key="7">
    <source>
        <dbReference type="SAM" id="Phobius"/>
    </source>
</evidence>
<sequence length="207" mass="21508">MLLHTLYLIAIVAEAMSGALMGMRRGMDRFGLCLVGTVTALGGGTVRDVLLGHYPLAWISHPDYVLITITAAAAAAAGAKWLRNLQGLFVSVDAIGLIAFTIIGCDIAATVGVSPLIVALAGAITGVCGGMLRDLLCNEMPLVLRQDLYASIALAAAALYLGLQYLGVAQGPASLVVLVSGFTVRMLAVRFHWQLKVFTAADTGGAH</sequence>
<feature type="transmembrane region" description="Helical" evidence="7">
    <location>
        <begin position="6"/>
        <end position="23"/>
    </location>
</feature>
<reference evidence="9 10" key="1">
    <citation type="submission" date="2016-10" db="EMBL/GenBank/DDBJ databases">
        <authorList>
            <person name="de Groot N.N."/>
        </authorList>
    </citation>
    <scope>NUCLEOTIDE SEQUENCE [LARGE SCALE GENOMIC DNA]</scope>
    <source>
        <strain evidence="9 10">LMG 2247</strain>
    </source>
</reference>
<feature type="transmembrane region" description="Helical" evidence="7">
    <location>
        <begin position="30"/>
        <end position="52"/>
    </location>
</feature>
<gene>
    <name evidence="9" type="ORF">SAMN05216466_1153</name>
</gene>
<feature type="domain" description="Glycine transporter" evidence="8">
    <location>
        <begin position="6"/>
        <end position="77"/>
    </location>
</feature>
<dbReference type="InterPro" id="IPR005115">
    <property type="entry name" value="Gly_transporter"/>
</dbReference>
<feature type="transmembrane region" description="Helical" evidence="7">
    <location>
        <begin position="89"/>
        <end position="110"/>
    </location>
</feature>
<dbReference type="AlphaFoldDB" id="A0A1G8GH41"/>
<organism evidence="9 10">
    <name type="scientific">Paraburkholderia phenazinium</name>
    <dbReference type="NCBI Taxonomy" id="60549"/>
    <lineage>
        <taxon>Bacteria</taxon>
        <taxon>Pseudomonadati</taxon>
        <taxon>Pseudomonadota</taxon>
        <taxon>Betaproteobacteria</taxon>
        <taxon>Burkholderiales</taxon>
        <taxon>Burkholderiaceae</taxon>
        <taxon>Paraburkholderia</taxon>
    </lineage>
</organism>
<dbReference type="OrthoDB" id="9791874at2"/>
<dbReference type="PANTHER" id="PTHR30506:SF3">
    <property type="entry name" value="UPF0126 INNER MEMBRANE PROTEIN YADS-RELATED"/>
    <property type="match status" value="1"/>
</dbReference>
<dbReference type="Proteomes" id="UP000199706">
    <property type="component" value="Unassembled WGS sequence"/>
</dbReference>
<keyword evidence="5 7" id="KW-1133">Transmembrane helix</keyword>
<evidence type="ECO:0000313" key="10">
    <source>
        <dbReference type="Proteomes" id="UP000199706"/>
    </source>
</evidence>
<evidence type="ECO:0000256" key="1">
    <source>
        <dbReference type="ARBA" id="ARBA00004651"/>
    </source>
</evidence>
<feature type="domain" description="Glycine transporter" evidence="8">
    <location>
        <begin position="92"/>
        <end position="163"/>
    </location>
</feature>
<proteinExistence type="inferred from homology"/>
<keyword evidence="4 7" id="KW-0812">Transmembrane</keyword>
<feature type="transmembrane region" description="Helical" evidence="7">
    <location>
        <begin position="148"/>
        <end position="167"/>
    </location>
</feature>
<accession>A0A1G8GH41</accession>
<keyword evidence="6 7" id="KW-0472">Membrane</keyword>
<dbReference type="EMBL" id="FNCJ01000015">
    <property type="protein sequence ID" value="SDH93739.1"/>
    <property type="molecule type" value="Genomic_DNA"/>
</dbReference>
<feature type="transmembrane region" description="Helical" evidence="7">
    <location>
        <begin position="173"/>
        <end position="193"/>
    </location>
</feature>
<dbReference type="GO" id="GO:0005886">
    <property type="term" value="C:plasma membrane"/>
    <property type="evidence" value="ECO:0007669"/>
    <property type="project" value="UniProtKB-SubCell"/>
</dbReference>
<dbReference type="Pfam" id="PF03458">
    <property type="entry name" value="Gly_transporter"/>
    <property type="match status" value="2"/>
</dbReference>
<dbReference type="PANTHER" id="PTHR30506">
    <property type="entry name" value="INNER MEMBRANE PROTEIN"/>
    <property type="match status" value="1"/>
</dbReference>
<feature type="transmembrane region" description="Helical" evidence="7">
    <location>
        <begin position="64"/>
        <end position="82"/>
    </location>
</feature>
<comment type="similarity">
    <text evidence="2">Belongs to the UPF0126 family.</text>
</comment>
<name>A0A1G8GH41_9BURK</name>
<dbReference type="RefSeq" id="WP_090689084.1">
    <property type="nucleotide sequence ID" value="NZ_CADERL010000008.1"/>
</dbReference>
<evidence type="ECO:0000256" key="5">
    <source>
        <dbReference type="ARBA" id="ARBA00022989"/>
    </source>
</evidence>